<keyword evidence="1" id="KW-0547">Nucleotide-binding</keyword>
<protein>
    <submittedName>
        <fullName evidence="8">Unannotated protein</fullName>
    </submittedName>
</protein>
<evidence type="ECO:0000256" key="1">
    <source>
        <dbReference type="ARBA" id="ARBA00022741"/>
    </source>
</evidence>
<dbReference type="Pfam" id="PF26090">
    <property type="entry name" value="SH3_HelY"/>
    <property type="match status" value="1"/>
</dbReference>
<sequence length="887" mass="98693">MTLPTDVAAPFELDQFQKDARDVIDRGLSVLVSAPTGSGKTKVAEHAVQVALRAGRRAFYTTPIKALSNQKFHDLIEEHGKDAVGLLTGDTAINGDAPIVVMTTEVLRNMIYARSSALDSLDWVVLDEVHYLQDSARGSVWEEVIIHLPRHVRLVCLSATVSNADELGEWITSVRGPTEVVVETKRPVELDNWYLVADRLDDGLALIPTLSDGKPDRRGQQYDIDPRDRSRGGRRRYSTPGRVEVVELLAERAMLPAIFFIFSRAGCDEAVTSCTRAGLRYTTVEERDRIKKIAESHVEELTDEDLRVLDYGRWLESLERGIASHHAGLVPPFKEAVEQCFVEGLVRIVFATETLALGINMPARTVVIDKLTKFTGEGHEFLTPAQYTQLTGRAGRRGIDNHGNAIVLWSPFVTFEDVATLAASRSFRLTSSFRPTYNMAANLVRRYDAGEAHRLLGNSFAQYQADADVAREEHRIEMQVEKLERLEMDTACEHGDVRAYKTALDRERGVRTQGSGGSHIERALGSLRPGDILWLDGSGGHDRVVVLSVSNRKGGSVRVKVLNARRNVLQLGARDFDELPTVVAHIDLPVPFTPMKPKFQKAVSLELDRVVNSLSHGDEPRENRRDEDRSALERHPVHQCPDRDRHLRALRDVERVRREIDGLEKRIRSRTGSLVEHFDRILQMLEQWGYLDGWKLTERGEKLVRIYHESDLAIAEALDEHLFDDLSPAELAGLASSFVYESRASSPDLSPWFPSRDLSDRSDQLEDLTRTIARDELSLGISVTRAPDAGFFALAHAWAAGDDLDHLLGDDDMPGGDFVRTIKQLVDLLRQISETDAPCAQTASDAADALHRGVVAVSGRGRVGEDDADESADGVDDVAQVVPSEQL</sequence>
<dbReference type="Gene3D" id="3.40.50.300">
    <property type="entry name" value="P-loop containing nucleotide triphosphate hydrolases"/>
    <property type="match status" value="2"/>
</dbReference>
<evidence type="ECO:0000313" key="8">
    <source>
        <dbReference type="EMBL" id="CAB4597966.1"/>
    </source>
</evidence>
<dbReference type="GO" id="GO:0055087">
    <property type="term" value="C:Ski complex"/>
    <property type="evidence" value="ECO:0007669"/>
    <property type="project" value="TreeGrafter"/>
</dbReference>
<keyword evidence="4" id="KW-0067">ATP-binding</keyword>
<dbReference type="EMBL" id="CAEZUO010000009">
    <property type="protein sequence ID" value="CAB4597966.1"/>
    <property type="molecule type" value="Genomic_DNA"/>
</dbReference>
<dbReference type="GO" id="GO:0005524">
    <property type="term" value="F:ATP binding"/>
    <property type="evidence" value="ECO:0007669"/>
    <property type="project" value="UniProtKB-KW"/>
</dbReference>
<evidence type="ECO:0000256" key="5">
    <source>
        <dbReference type="SAM" id="MobiDB-lite"/>
    </source>
</evidence>
<dbReference type="InterPro" id="IPR014001">
    <property type="entry name" value="Helicase_ATP-bd"/>
</dbReference>
<keyword evidence="3" id="KW-0347">Helicase</keyword>
<dbReference type="SMART" id="SM01142">
    <property type="entry name" value="DSHCT"/>
    <property type="match status" value="1"/>
</dbReference>
<dbReference type="GO" id="GO:0004386">
    <property type="term" value="F:helicase activity"/>
    <property type="evidence" value="ECO:0007669"/>
    <property type="project" value="UniProtKB-KW"/>
</dbReference>
<feature type="compositionally biased region" description="Acidic residues" evidence="5">
    <location>
        <begin position="866"/>
        <end position="876"/>
    </location>
</feature>
<dbReference type="Gene3D" id="1.10.3380.30">
    <property type="match status" value="1"/>
</dbReference>
<evidence type="ECO:0000256" key="4">
    <source>
        <dbReference type="ARBA" id="ARBA00022840"/>
    </source>
</evidence>
<keyword evidence="2" id="KW-0378">Hydrolase</keyword>
<dbReference type="PANTHER" id="PTHR12131">
    <property type="entry name" value="ATP-DEPENDENT RNA AND DNA HELICASE"/>
    <property type="match status" value="1"/>
</dbReference>
<feature type="domain" description="Helicase ATP-binding" evidence="6">
    <location>
        <begin position="21"/>
        <end position="179"/>
    </location>
</feature>
<feature type="region of interest" description="Disordered" evidence="5">
    <location>
        <begin position="212"/>
        <end position="236"/>
    </location>
</feature>
<dbReference type="InterPro" id="IPR050699">
    <property type="entry name" value="RNA-DNA_Helicase"/>
</dbReference>
<feature type="domain" description="Helicase C-terminal" evidence="7">
    <location>
        <begin position="266"/>
        <end position="444"/>
    </location>
</feature>
<dbReference type="InterPro" id="IPR012961">
    <property type="entry name" value="Ski2/MTR4_C"/>
</dbReference>
<evidence type="ECO:0000256" key="3">
    <source>
        <dbReference type="ARBA" id="ARBA00022806"/>
    </source>
</evidence>
<dbReference type="CDD" id="cd18795">
    <property type="entry name" value="SF2_C_Ski2"/>
    <property type="match status" value="1"/>
</dbReference>
<dbReference type="InterPro" id="IPR001650">
    <property type="entry name" value="Helicase_C-like"/>
</dbReference>
<evidence type="ECO:0000259" key="6">
    <source>
        <dbReference type="PROSITE" id="PS51192"/>
    </source>
</evidence>
<dbReference type="Pfam" id="PF08148">
    <property type="entry name" value="DSHCT"/>
    <property type="match status" value="1"/>
</dbReference>
<dbReference type="GO" id="GO:0003676">
    <property type="term" value="F:nucleic acid binding"/>
    <property type="evidence" value="ECO:0007669"/>
    <property type="project" value="InterPro"/>
</dbReference>
<dbReference type="Pfam" id="PF00270">
    <property type="entry name" value="DEAD"/>
    <property type="match status" value="1"/>
</dbReference>
<dbReference type="GO" id="GO:0016787">
    <property type="term" value="F:hydrolase activity"/>
    <property type="evidence" value="ECO:0007669"/>
    <property type="project" value="UniProtKB-KW"/>
</dbReference>
<reference evidence="8" key="1">
    <citation type="submission" date="2020-05" db="EMBL/GenBank/DDBJ databases">
        <authorList>
            <person name="Chiriac C."/>
            <person name="Salcher M."/>
            <person name="Ghai R."/>
            <person name="Kavagutti S V."/>
        </authorList>
    </citation>
    <scope>NUCLEOTIDE SEQUENCE</scope>
</reference>
<feature type="compositionally biased region" description="Basic and acidic residues" evidence="5">
    <location>
        <begin position="213"/>
        <end position="231"/>
    </location>
</feature>
<dbReference type="PROSITE" id="PS51194">
    <property type="entry name" value="HELICASE_CTER"/>
    <property type="match status" value="1"/>
</dbReference>
<feature type="compositionally biased region" description="Basic and acidic residues" evidence="5">
    <location>
        <begin position="616"/>
        <end position="637"/>
    </location>
</feature>
<dbReference type="Pfam" id="PF00271">
    <property type="entry name" value="Helicase_C"/>
    <property type="match status" value="1"/>
</dbReference>
<dbReference type="InterPro" id="IPR027417">
    <property type="entry name" value="P-loop_NTPase"/>
</dbReference>
<accession>A0A6J6G9R9</accession>
<dbReference type="PROSITE" id="PS51192">
    <property type="entry name" value="HELICASE_ATP_BIND_1"/>
    <property type="match status" value="1"/>
</dbReference>
<proteinExistence type="predicted"/>
<dbReference type="PANTHER" id="PTHR12131:SF1">
    <property type="entry name" value="ATP-DEPENDENT RNA HELICASE SUPV3L1, MITOCHONDRIAL-RELATED"/>
    <property type="match status" value="1"/>
</dbReference>
<dbReference type="InterPro" id="IPR011545">
    <property type="entry name" value="DEAD/DEAH_box_helicase_dom"/>
</dbReference>
<feature type="region of interest" description="Disordered" evidence="5">
    <location>
        <begin position="861"/>
        <end position="887"/>
    </location>
</feature>
<dbReference type="SMART" id="SM00490">
    <property type="entry name" value="HELICc"/>
    <property type="match status" value="1"/>
</dbReference>
<evidence type="ECO:0000256" key="2">
    <source>
        <dbReference type="ARBA" id="ARBA00022801"/>
    </source>
</evidence>
<organism evidence="8">
    <name type="scientific">freshwater metagenome</name>
    <dbReference type="NCBI Taxonomy" id="449393"/>
    <lineage>
        <taxon>unclassified sequences</taxon>
        <taxon>metagenomes</taxon>
        <taxon>ecological metagenomes</taxon>
    </lineage>
</organism>
<dbReference type="SUPFAM" id="SSF52540">
    <property type="entry name" value="P-loop containing nucleoside triphosphate hydrolases"/>
    <property type="match status" value="1"/>
</dbReference>
<evidence type="ECO:0000259" key="7">
    <source>
        <dbReference type="PROSITE" id="PS51194"/>
    </source>
</evidence>
<name>A0A6J6G9R9_9ZZZZ</name>
<dbReference type="SMART" id="SM00487">
    <property type="entry name" value="DEXDc"/>
    <property type="match status" value="1"/>
</dbReference>
<dbReference type="InterPro" id="IPR058621">
    <property type="entry name" value="SH3_HelY"/>
</dbReference>
<dbReference type="GO" id="GO:0070478">
    <property type="term" value="P:nuclear-transcribed mRNA catabolic process, 3'-5' exonucleolytic nonsense-mediated decay"/>
    <property type="evidence" value="ECO:0007669"/>
    <property type="project" value="TreeGrafter"/>
</dbReference>
<feature type="region of interest" description="Disordered" evidence="5">
    <location>
        <begin position="614"/>
        <end position="637"/>
    </location>
</feature>
<dbReference type="AlphaFoldDB" id="A0A6J6G9R9"/>
<gene>
    <name evidence="8" type="ORF">UFOPK1827_00377</name>
</gene>